<dbReference type="PANTHER" id="PTHR43811">
    <property type="entry name" value="FKBP-TYPE PEPTIDYL-PROLYL CIS-TRANS ISOMERASE FKPA"/>
    <property type="match status" value="1"/>
</dbReference>
<evidence type="ECO:0000256" key="4">
    <source>
        <dbReference type="ARBA" id="ARBA00023110"/>
    </source>
</evidence>
<keyword evidence="7" id="KW-0175">Coiled coil</keyword>
<gene>
    <name evidence="10" type="ORF">ACFSYC_07565</name>
</gene>
<keyword evidence="8" id="KW-0732">Signal</keyword>
<dbReference type="GO" id="GO:0003755">
    <property type="term" value="F:peptidyl-prolyl cis-trans isomerase activity"/>
    <property type="evidence" value="ECO:0007669"/>
    <property type="project" value="UniProtKB-EC"/>
</dbReference>
<evidence type="ECO:0000259" key="9">
    <source>
        <dbReference type="PROSITE" id="PS50059"/>
    </source>
</evidence>
<proteinExistence type="inferred from homology"/>
<dbReference type="EMBL" id="JBHUON010000007">
    <property type="protein sequence ID" value="MFD2864546.1"/>
    <property type="molecule type" value="Genomic_DNA"/>
</dbReference>
<dbReference type="SUPFAM" id="SSF54534">
    <property type="entry name" value="FKBP-like"/>
    <property type="match status" value="2"/>
</dbReference>
<name>A0ABW5XNI2_9SPHI</name>
<evidence type="ECO:0000256" key="3">
    <source>
        <dbReference type="ARBA" id="ARBA00013194"/>
    </source>
</evidence>
<feature type="domain" description="PPIase FKBP-type" evidence="9">
    <location>
        <begin position="202"/>
        <end position="303"/>
    </location>
</feature>
<sequence>MKKYLFYILLTAFAVKADAQDGFQKSARGVRFKIITNNPGPRIKENEVVTFNLTQRNDKDSLLNSTYKMGAPAQAQVKGTEDMMAIFPLLTVKDSVWIKVPTDTLFAGREADRPSFFAKGSDLNIYIKVERVQSMEEAMAEATAARAKAEAEAKEIGAKAEAEESGALTKYIADKSLVLATTASGLKYKITKQGTGLKPAPGDSVFVNYTGRTLEGKVFDSSVEADAKAAGLQQPGRNYEPIAFPVGQGAVIQGWDEGLLLLNAGTKATFVIPSKLAYGANAAGPEIKAFSPLVFDVELVKVKKAKAVKPIAKKTTAKKPAVKTSTVKKTTTVTKKKQ</sequence>
<feature type="coiled-coil region" evidence="7">
    <location>
        <begin position="132"/>
        <end position="159"/>
    </location>
</feature>
<dbReference type="PROSITE" id="PS50059">
    <property type="entry name" value="FKBP_PPIASE"/>
    <property type="match status" value="1"/>
</dbReference>
<keyword evidence="5 6" id="KW-0413">Isomerase</keyword>
<evidence type="ECO:0000256" key="2">
    <source>
        <dbReference type="ARBA" id="ARBA00006577"/>
    </source>
</evidence>
<dbReference type="Gene3D" id="3.10.50.40">
    <property type="match status" value="1"/>
</dbReference>
<comment type="similarity">
    <text evidence="2">Belongs to the FKBP-type PPIase family.</text>
</comment>
<evidence type="ECO:0000256" key="7">
    <source>
        <dbReference type="SAM" id="Coils"/>
    </source>
</evidence>
<dbReference type="RefSeq" id="WP_377125197.1">
    <property type="nucleotide sequence ID" value="NZ_JBHUHN010000001.1"/>
</dbReference>
<comment type="catalytic activity">
    <reaction evidence="1 6">
        <text>[protein]-peptidylproline (omega=180) = [protein]-peptidylproline (omega=0)</text>
        <dbReference type="Rhea" id="RHEA:16237"/>
        <dbReference type="Rhea" id="RHEA-COMP:10747"/>
        <dbReference type="Rhea" id="RHEA-COMP:10748"/>
        <dbReference type="ChEBI" id="CHEBI:83833"/>
        <dbReference type="ChEBI" id="CHEBI:83834"/>
        <dbReference type="EC" id="5.2.1.8"/>
    </reaction>
</comment>
<feature type="chain" id="PRO_5047306123" description="peptidylprolyl isomerase" evidence="8">
    <location>
        <begin position="20"/>
        <end position="338"/>
    </location>
</feature>
<organism evidence="10 11">
    <name type="scientific">Mucilaginibacter antarcticus</name>
    <dbReference type="NCBI Taxonomy" id="1855725"/>
    <lineage>
        <taxon>Bacteria</taxon>
        <taxon>Pseudomonadati</taxon>
        <taxon>Bacteroidota</taxon>
        <taxon>Sphingobacteriia</taxon>
        <taxon>Sphingobacteriales</taxon>
        <taxon>Sphingobacteriaceae</taxon>
        <taxon>Mucilaginibacter</taxon>
    </lineage>
</organism>
<dbReference type="InterPro" id="IPR001179">
    <property type="entry name" value="PPIase_FKBP_dom"/>
</dbReference>
<evidence type="ECO:0000256" key="1">
    <source>
        <dbReference type="ARBA" id="ARBA00000971"/>
    </source>
</evidence>
<accession>A0ABW5XNI2</accession>
<keyword evidence="11" id="KW-1185">Reference proteome</keyword>
<dbReference type="InterPro" id="IPR046357">
    <property type="entry name" value="PPIase_dom_sf"/>
</dbReference>
<protein>
    <recommendedName>
        <fullName evidence="3 6">peptidylprolyl isomerase</fullName>
        <ecNumber evidence="3 6">5.2.1.8</ecNumber>
    </recommendedName>
</protein>
<keyword evidence="4 6" id="KW-0697">Rotamase</keyword>
<dbReference type="EC" id="5.2.1.8" evidence="3 6"/>
<feature type="signal peptide" evidence="8">
    <location>
        <begin position="1"/>
        <end position="19"/>
    </location>
</feature>
<evidence type="ECO:0000256" key="5">
    <source>
        <dbReference type="ARBA" id="ARBA00023235"/>
    </source>
</evidence>
<comment type="caution">
    <text evidence="10">The sequence shown here is derived from an EMBL/GenBank/DDBJ whole genome shotgun (WGS) entry which is preliminary data.</text>
</comment>
<evidence type="ECO:0000256" key="8">
    <source>
        <dbReference type="SAM" id="SignalP"/>
    </source>
</evidence>
<reference evidence="11" key="1">
    <citation type="journal article" date="2019" name="Int. J. Syst. Evol. Microbiol.">
        <title>The Global Catalogue of Microorganisms (GCM) 10K type strain sequencing project: providing services to taxonomists for standard genome sequencing and annotation.</title>
        <authorList>
            <consortium name="The Broad Institute Genomics Platform"/>
            <consortium name="The Broad Institute Genome Sequencing Center for Infectious Disease"/>
            <person name="Wu L."/>
            <person name="Ma J."/>
        </authorList>
    </citation>
    <scope>NUCLEOTIDE SEQUENCE [LARGE SCALE GENOMIC DNA]</scope>
    <source>
        <strain evidence="11">KCTC 52232</strain>
    </source>
</reference>
<evidence type="ECO:0000313" key="11">
    <source>
        <dbReference type="Proteomes" id="UP001597601"/>
    </source>
</evidence>
<evidence type="ECO:0000256" key="6">
    <source>
        <dbReference type="PROSITE-ProRule" id="PRU00277"/>
    </source>
</evidence>
<dbReference type="Pfam" id="PF00254">
    <property type="entry name" value="FKBP_C"/>
    <property type="match status" value="1"/>
</dbReference>
<dbReference type="Proteomes" id="UP001597601">
    <property type="component" value="Unassembled WGS sequence"/>
</dbReference>
<dbReference type="PANTHER" id="PTHR43811:SF19">
    <property type="entry name" value="39 KDA FK506-BINDING NUCLEAR PROTEIN"/>
    <property type="match status" value="1"/>
</dbReference>
<evidence type="ECO:0000313" key="10">
    <source>
        <dbReference type="EMBL" id="MFD2864546.1"/>
    </source>
</evidence>